<proteinExistence type="predicted"/>
<gene>
    <name evidence="1" type="ORF">DCF17_01370</name>
</gene>
<dbReference type="AlphaFoldDB" id="A0A2W4YFW3"/>
<reference evidence="1 2" key="2">
    <citation type="submission" date="2018-06" db="EMBL/GenBank/DDBJ databases">
        <title>Metagenomic assembly of (sub)arctic Cyanobacteria and their associated microbiome from non-axenic cultures.</title>
        <authorList>
            <person name="Baurain D."/>
        </authorList>
    </citation>
    <scope>NUCLEOTIDE SEQUENCE [LARGE SCALE GENOMIC DNA]</scope>
    <source>
        <strain evidence="1">ULC041bin1</strain>
    </source>
</reference>
<accession>A0A2W4YFW3</accession>
<evidence type="ECO:0000313" key="1">
    <source>
        <dbReference type="EMBL" id="PZO45485.1"/>
    </source>
</evidence>
<dbReference type="EMBL" id="QBMN01000005">
    <property type="protein sequence ID" value="PZO45485.1"/>
    <property type="molecule type" value="Genomic_DNA"/>
</dbReference>
<dbReference type="Proteomes" id="UP000249081">
    <property type="component" value="Unassembled WGS sequence"/>
</dbReference>
<organism evidence="1 2">
    <name type="scientific">Shackletoniella antarctica</name>
    <dbReference type="NCBI Taxonomy" id="268115"/>
    <lineage>
        <taxon>Bacteria</taxon>
        <taxon>Bacillati</taxon>
        <taxon>Cyanobacteriota</taxon>
        <taxon>Cyanophyceae</taxon>
        <taxon>Oculatellales</taxon>
        <taxon>Oculatellaceae</taxon>
        <taxon>Shackletoniella</taxon>
    </lineage>
</organism>
<comment type="caution">
    <text evidence="1">The sequence shown here is derived from an EMBL/GenBank/DDBJ whole genome shotgun (WGS) entry which is preliminary data.</text>
</comment>
<name>A0A2W4YFW3_9CYAN</name>
<reference evidence="2" key="1">
    <citation type="submission" date="2018-04" db="EMBL/GenBank/DDBJ databases">
        <authorList>
            <person name="Cornet L."/>
        </authorList>
    </citation>
    <scope>NUCLEOTIDE SEQUENCE [LARGE SCALE GENOMIC DNA]</scope>
</reference>
<evidence type="ECO:0000313" key="2">
    <source>
        <dbReference type="Proteomes" id="UP000249081"/>
    </source>
</evidence>
<protein>
    <submittedName>
        <fullName evidence="1">Uncharacterized protein</fullName>
    </submittedName>
</protein>
<sequence>MGERCIAAKRVNRIFAQEAGAANAPYLWNAPAAAICQVAEKFVLANCLNPEIARLQFEPP</sequence>